<proteinExistence type="predicted"/>
<organism evidence="1 2">
    <name type="scientific">Aquamicrobium soli</name>
    <dbReference type="NCBI Taxonomy" id="1811518"/>
    <lineage>
        <taxon>Bacteria</taxon>
        <taxon>Pseudomonadati</taxon>
        <taxon>Pseudomonadota</taxon>
        <taxon>Alphaproteobacteria</taxon>
        <taxon>Hyphomicrobiales</taxon>
        <taxon>Phyllobacteriaceae</taxon>
        <taxon>Aquamicrobium</taxon>
    </lineage>
</organism>
<reference evidence="2" key="1">
    <citation type="journal article" date="2019" name="Int. J. Syst. Evol. Microbiol.">
        <title>The Global Catalogue of Microorganisms (GCM) 10K type strain sequencing project: providing services to taxonomists for standard genome sequencing and annotation.</title>
        <authorList>
            <consortium name="The Broad Institute Genomics Platform"/>
            <consortium name="The Broad Institute Genome Sequencing Center for Infectious Disease"/>
            <person name="Wu L."/>
            <person name="Ma J."/>
        </authorList>
    </citation>
    <scope>NUCLEOTIDE SEQUENCE [LARGE SCALE GENOMIC DNA]</scope>
    <source>
        <strain evidence="2">KCTC 52165</strain>
    </source>
</reference>
<evidence type="ECO:0000313" key="2">
    <source>
        <dbReference type="Proteomes" id="UP001595583"/>
    </source>
</evidence>
<keyword evidence="2" id="KW-1185">Reference proteome</keyword>
<accession>A0ABV7KCU6</accession>
<dbReference type="EMBL" id="JBHRTK010000016">
    <property type="protein sequence ID" value="MFC3208143.1"/>
    <property type="molecule type" value="Genomic_DNA"/>
</dbReference>
<evidence type="ECO:0000313" key="1">
    <source>
        <dbReference type="EMBL" id="MFC3208143.1"/>
    </source>
</evidence>
<dbReference type="RefSeq" id="WP_378223023.1">
    <property type="nucleotide sequence ID" value="NZ_JBHRTK010000016.1"/>
</dbReference>
<gene>
    <name evidence="1" type="ORF">ACFOHJ_18115</name>
</gene>
<comment type="caution">
    <text evidence="1">The sequence shown here is derived from an EMBL/GenBank/DDBJ whole genome shotgun (WGS) entry which is preliminary data.</text>
</comment>
<name>A0ABV7KCU6_9HYPH</name>
<protein>
    <submittedName>
        <fullName evidence="1">Uncharacterized protein</fullName>
    </submittedName>
</protein>
<dbReference type="Proteomes" id="UP001595583">
    <property type="component" value="Unassembled WGS sequence"/>
</dbReference>
<sequence>MRADVNAIQIGYAGKVDMFCAIGYLHRKETGPAKEAALAPMTPALFRAMFGR</sequence>